<evidence type="ECO:0000256" key="1">
    <source>
        <dbReference type="ARBA" id="ARBA00011245"/>
    </source>
</evidence>
<dbReference type="InterPro" id="IPR017441">
    <property type="entry name" value="Protein_kinase_ATP_BS"/>
</dbReference>
<organism evidence="14 15">
    <name type="scientific">Euplotes crassus</name>
    <dbReference type="NCBI Taxonomy" id="5936"/>
    <lineage>
        <taxon>Eukaryota</taxon>
        <taxon>Sar</taxon>
        <taxon>Alveolata</taxon>
        <taxon>Ciliophora</taxon>
        <taxon>Intramacronucleata</taxon>
        <taxon>Spirotrichea</taxon>
        <taxon>Hypotrichia</taxon>
        <taxon>Euplotida</taxon>
        <taxon>Euplotidae</taxon>
        <taxon>Moneuplotes</taxon>
    </lineage>
</organism>
<feature type="binding site" evidence="10">
    <location>
        <position position="34"/>
    </location>
    <ligand>
        <name>ATP</name>
        <dbReference type="ChEBI" id="CHEBI:30616"/>
    </ligand>
</feature>
<keyword evidence="7 10" id="KW-0067">ATP-binding</keyword>
<evidence type="ECO:0000256" key="4">
    <source>
        <dbReference type="ARBA" id="ARBA00022679"/>
    </source>
</evidence>
<evidence type="ECO:0000256" key="12">
    <source>
        <dbReference type="SAM" id="MobiDB-lite"/>
    </source>
</evidence>
<evidence type="ECO:0000313" key="14">
    <source>
        <dbReference type="EMBL" id="CAI2367754.1"/>
    </source>
</evidence>
<dbReference type="GO" id="GO:0004674">
    <property type="term" value="F:protein serine/threonine kinase activity"/>
    <property type="evidence" value="ECO:0007669"/>
    <property type="project" value="UniProtKB-KW"/>
</dbReference>
<evidence type="ECO:0000256" key="2">
    <source>
        <dbReference type="ARBA" id="ARBA00012513"/>
    </source>
</evidence>
<dbReference type="GO" id="GO:0007165">
    <property type="term" value="P:signal transduction"/>
    <property type="evidence" value="ECO:0007669"/>
    <property type="project" value="TreeGrafter"/>
</dbReference>
<dbReference type="Proteomes" id="UP001295684">
    <property type="component" value="Unassembled WGS sequence"/>
</dbReference>
<dbReference type="AlphaFoldDB" id="A0AAD1UFA7"/>
<keyword evidence="4" id="KW-0808">Transferase</keyword>
<protein>
    <recommendedName>
        <fullName evidence="2">non-specific serine/threonine protein kinase</fullName>
        <ecNumber evidence="2">2.7.11.1</ecNumber>
    </recommendedName>
</protein>
<proteinExistence type="inferred from homology"/>
<name>A0AAD1UFA7_EUPCR</name>
<dbReference type="PROSITE" id="PS00107">
    <property type="entry name" value="PROTEIN_KINASE_ATP"/>
    <property type="match status" value="1"/>
</dbReference>
<evidence type="ECO:0000256" key="9">
    <source>
        <dbReference type="ARBA" id="ARBA00048679"/>
    </source>
</evidence>
<keyword evidence="15" id="KW-1185">Reference proteome</keyword>
<evidence type="ECO:0000256" key="10">
    <source>
        <dbReference type="PROSITE-ProRule" id="PRU10141"/>
    </source>
</evidence>
<dbReference type="SMART" id="SM00220">
    <property type="entry name" value="S_TKc"/>
    <property type="match status" value="1"/>
</dbReference>
<dbReference type="PANTHER" id="PTHR43895">
    <property type="entry name" value="CALCIUM/CALMODULIN-DEPENDENT PROTEIN KINASE KINASE-RELATED"/>
    <property type="match status" value="1"/>
</dbReference>
<comment type="caution">
    <text evidence="14">The sequence shown here is derived from an EMBL/GenBank/DDBJ whole genome shotgun (WGS) entry which is preliminary data.</text>
</comment>
<accession>A0AAD1UFA7</accession>
<dbReference type="InterPro" id="IPR008271">
    <property type="entry name" value="Ser/Thr_kinase_AS"/>
</dbReference>
<feature type="compositionally biased region" description="Basic and acidic residues" evidence="12">
    <location>
        <begin position="299"/>
        <end position="314"/>
    </location>
</feature>
<feature type="domain" description="Protein kinase" evidence="13">
    <location>
        <begin position="7"/>
        <end position="272"/>
    </location>
</feature>
<evidence type="ECO:0000259" key="13">
    <source>
        <dbReference type="PROSITE" id="PS50011"/>
    </source>
</evidence>
<feature type="region of interest" description="Disordered" evidence="12">
    <location>
        <begin position="295"/>
        <end position="314"/>
    </location>
</feature>
<evidence type="ECO:0000256" key="5">
    <source>
        <dbReference type="ARBA" id="ARBA00022741"/>
    </source>
</evidence>
<dbReference type="PROSITE" id="PS00108">
    <property type="entry name" value="PROTEIN_KINASE_ST"/>
    <property type="match status" value="1"/>
</dbReference>
<comment type="catalytic activity">
    <reaction evidence="9">
        <text>L-seryl-[protein] + ATP = O-phospho-L-seryl-[protein] + ADP + H(+)</text>
        <dbReference type="Rhea" id="RHEA:17989"/>
        <dbReference type="Rhea" id="RHEA-COMP:9863"/>
        <dbReference type="Rhea" id="RHEA-COMP:11604"/>
        <dbReference type="ChEBI" id="CHEBI:15378"/>
        <dbReference type="ChEBI" id="CHEBI:29999"/>
        <dbReference type="ChEBI" id="CHEBI:30616"/>
        <dbReference type="ChEBI" id="CHEBI:83421"/>
        <dbReference type="ChEBI" id="CHEBI:456216"/>
        <dbReference type="EC" id="2.7.11.1"/>
    </reaction>
</comment>
<dbReference type="InterPro" id="IPR000719">
    <property type="entry name" value="Prot_kinase_dom"/>
</dbReference>
<dbReference type="PROSITE" id="PS50011">
    <property type="entry name" value="PROTEIN_KINASE_DOM"/>
    <property type="match status" value="1"/>
</dbReference>
<dbReference type="EC" id="2.7.11.1" evidence="2"/>
<dbReference type="Gene3D" id="1.10.510.10">
    <property type="entry name" value="Transferase(Phosphotransferase) domain 1"/>
    <property type="match status" value="1"/>
</dbReference>
<dbReference type="SUPFAM" id="SSF56112">
    <property type="entry name" value="Protein kinase-like (PK-like)"/>
    <property type="match status" value="1"/>
</dbReference>
<dbReference type="GO" id="GO:0005524">
    <property type="term" value="F:ATP binding"/>
    <property type="evidence" value="ECO:0007669"/>
    <property type="project" value="UniProtKB-UniRule"/>
</dbReference>
<dbReference type="PANTHER" id="PTHR43895:SF32">
    <property type="entry name" value="SERINE_THREONINE-PROTEIN KINASE CHK1"/>
    <property type="match status" value="1"/>
</dbReference>
<evidence type="ECO:0000256" key="11">
    <source>
        <dbReference type="RuleBase" id="RU000304"/>
    </source>
</evidence>
<gene>
    <name evidence="14" type="ORF">ECRASSUSDP1_LOCUS9042</name>
</gene>
<dbReference type="EMBL" id="CAMPGE010008868">
    <property type="protein sequence ID" value="CAI2367754.1"/>
    <property type="molecule type" value="Genomic_DNA"/>
</dbReference>
<evidence type="ECO:0000256" key="8">
    <source>
        <dbReference type="ARBA" id="ARBA00047899"/>
    </source>
</evidence>
<reference evidence="14" key="1">
    <citation type="submission" date="2023-07" db="EMBL/GenBank/DDBJ databases">
        <authorList>
            <consortium name="AG Swart"/>
            <person name="Singh M."/>
            <person name="Singh A."/>
            <person name="Seah K."/>
            <person name="Emmerich C."/>
        </authorList>
    </citation>
    <scope>NUCLEOTIDE SEQUENCE</scope>
    <source>
        <strain evidence="14">DP1</strain>
    </source>
</reference>
<evidence type="ECO:0000256" key="3">
    <source>
        <dbReference type="ARBA" id="ARBA00022527"/>
    </source>
</evidence>
<dbReference type="InterPro" id="IPR011009">
    <property type="entry name" value="Kinase-like_dom_sf"/>
</dbReference>
<dbReference type="Pfam" id="PF00069">
    <property type="entry name" value="Pkinase"/>
    <property type="match status" value="1"/>
</dbReference>
<comment type="similarity">
    <text evidence="11">Belongs to the protein kinase superfamily.</text>
</comment>
<comment type="catalytic activity">
    <reaction evidence="8">
        <text>L-threonyl-[protein] + ATP = O-phospho-L-threonyl-[protein] + ADP + H(+)</text>
        <dbReference type="Rhea" id="RHEA:46608"/>
        <dbReference type="Rhea" id="RHEA-COMP:11060"/>
        <dbReference type="Rhea" id="RHEA-COMP:11605"/>
        <dbReference type="ChEBI" id="CHEBI:15378"/>
        <dbReference type="ChEBI" id="CHEBI:30013"/>
        <dbReference type="ChEBI" id="CHEBI:30616"/>
        <dbReference type="ChEBI" id="CHEBI:61977"/>
        <dbReference type="ChEBI" id="CHEBI:456216"/>
        <dbReference type="EC" id="2.7.11.1"/>
    </reaction>
</comment>
<evidence type="ECO:0000256" key="7">
    <source>
        <dbReference type="ARBA" id="ARBA00022840"/>
    </source>
</evidence>
<evidence type="ECO:0000313" key="15">
    <source>
        <dbReference type="Proteomes" id="UP001295684"/>
    </source>
</evidence>
<sequence length="412" mass="48101">MTTVDGYKLYNTLGQGAFSKVKLVKNDKGKFAMKIMKNESKDKKKEAKLAFLNEVNVMKDLDHPNILKLIDYKTEAKAVRTDGSKLKLKYMVIEYAEGGELFDYIAETGRFSEKNARYFFHQLIDAIEYMHEKGYKHRDIKPENVLLDKHFQLKLGDFGFVTKDDISYTRKGTYGYMAPEVLAGEPYRGEEADLFAAAVILFILVTQHPPFIRAEEVDRYYKSIATNDWESFWEVHSDLPLSKNFIDFFSRMVNIDPVERMNLAEIKAHEWYNGPVPTAEEIQDEFKMRRKVLKKKQKKDSGEKNKENAENNKAHQETKYTKFYKVDDAELLIDQLIICAEENKVDYEKSKEFFRVELKSEAEGKQTHIMVNVLKKPENTNRCLEFIKLSGDKLSFESLFAKFTKFCEKNID</sequence>
<dbReference type="FunFam" id="1.10.510.10:FF:000571">
    <property type="entry name" value="Maternal embryonic leucine zipper kinase"/>
    <property type="match status" value="1"/>
</dbReference>
<keyword evidence="6" id="KW-0418">Kinase</keyword>
<keyword evidence="5 10" id="KW-0547">Nucleotide-binding</keyword>
<comment type="subunit">
    <text evidence="1">Monomer.</text>
</comment>
<keyword evidence="3 11" id="KW-0723">Serine/threonine-protein kinase</keyword>
<evidence type="ECO:0000256" key="6">
    <source>
        <dbReference type="ARBA" id="ARBA00022777"/>
    </source>
</evidence>